<evidence type="ECO:0000259" key="13">
    <source>
        <dbReference type="PROSITE" id="PS51900"/>
    </source>
</evidence>
<keyword evidence="15" id="KW-1185">Reference proteome</keyword>
<evidence type="ECO:0000313" key="14">
    <source>
        <dbReference type="EMBL" id="KXZ22159.1"/>
    </source>
</evidence>
<dbReference type="NCBIfam" id="TIGR02224">
    <property type="entry name" value="recomb_XerC"/>
    <property type="match status" value="1"/>
</dbReference>
<comment type="subcellular location">
    <subcellularLocation>
        <location evidence="1 10">Cytoplasm</location>
    </subcellularLocation>
</comment>
<proteinExistence type="inferred from homology"/>
<dbReference type="InterPro" id="IPR044068">
    <property type="entry name" value="CB"/>
</dbReference>
<dbReference type="CDD" id="cd00798">
    <property type="entry name" value="INT_XerDC_C"/>
    <property type="match status" value="1"/>
</dbReference>
<dbReference type="InterPro" id="IPR004107">
    <property type="entry name" value="Integrase_SAM-like_N"/>
</dbReference>
<dbReference type="STRING" id="1793963.AXI58_09190"/>
<evidence type="ECO:0000256" key="7">
    <source>
        <dbReference type="ARBA" id="ARBA00023125"/>
    </source>
</evidence>
<keyword evidence="6 10" id="KW-0229">DNA integration</keyword>
<dbReference type="GO" id="GO:0006313">
    <property type="term" value="P:DNA transposition"/>
    <property type="evidence" value="ECO:0007669"/>
    <property type="project" value="UniProtKB-UniRule"/>
</dbReference>
<feature type="active site" evidence="10">
    <location>
        <position position="150"/>
    </location>
</feature>
<dbReference type="NCBIfam" id="NF040815">
    <property type="entry name" value="recomb_XerA_Arch"/>
    <property type="match status" value="1"/>
</dbReference>
<dbReference type="PANTHER" id="PTHR30349:SF77">
    <property type="entry name" value="TYROSINE RECOMBINASE XERC"/>
    <property type="match status" value="1"/>
</dbReference>
<feature type="active site" evidence="10">
    <location>
        <position position="247"/>
    </location>
</feature>
<feature type="active site" evidence="10">
    <location>
        <position position="273"/>
    </location>
</feature>
<protein>
    <recommendedName>
        <fullName evidence="10 11">Tyrosine recombinase XerC</fullName>
    </recommendedName>
</protein>
<dbReference type="Pfam" id="PF02899">
    <property type="entry name" value="Phage_int_SAM_1"/>
    <property type="match status" value="1"/>
</dbReference>
<evidence type="ECO:0000256" key="4">
    <source>
        <dbReference type="ARBA" id="ARBA00022618"/>
    </source>
</evidence>
<dbReference type="InterPro" id="IPR023009">
    <property type="entry name" value="Tyrosine_recombinase_XerC/XerD"/>
</dbReference>
<feature type="domain" description="Core-binding (CB)" evidence="13">
    <location>
        <begin position="3"/>
        <end position="89"/>
    </location>
</feature>
<dbReference type="InterPro" id="IPR002104">
    <property type="entry name" value="Integrase_catalytic"/>
</dbReference>
<dbReference type="AlphaFoldDB" id="A0A150FA22"/>
<keyword evidence="9 10" id="KW-0131">Cell cycle</keyword>
<evidence type="ECO:0000313" key="15">
    <source>
        <dbReference type="Proteomes" id="UP000075430"/>
    </source>
</evidence>
<dbReference type="Gene3D" id="1.10.443.10">
    <property type="entry name" value="Intergrase catalytic core"/>
    <property type="match status" value="1"/>
</dbReference>
<dbReference type="InterPro" id="IPR013762">
    <property type="entry name" value="Integrase-like_cat_sf"/>
</dbReference>
<dbReference type="InterPro" id="IPR011931">
    <property type="entry name" value="Recomb_XerC"/>
</dbReference>
<evidence type="ECO:0000256" key="1">
    <source>
        <dbReference type="ARBA" id="ARBA00004496"/>
    </source>
</evidence>
<evidence type="ECO:0000256" key="3">
    <source>
        <dbReference type="ARBA" id="ARBA00022490"/>
    </source>
</evidence>
<keyword evidence="8 10" id="KW-0233">DNA recombination</keyword>
<comment type="subunit">
    <text evidence="10">Forms a cyclic heterotetrameric complex composed of two molecules of XerC and two molecules of XerD.</text>
</comment>
<dbReference type="GO" id="GO:0005737">
    <property type="term" value="C:cytoplasm"/>
    <property type="evidence" value="ECO:0007669"/>
    <property type="project" value="UniProtKB-SubCell"/>
</dbReference>
<keyword evidence="4 10" id="KW-0132">Cell division</keyword>
<name>A0A150FA22_9BACI</name>
<comment type="similarity">
    <text evidence="2 10">Belongs to the 'phage' integrase family. XerC subfamily.</text>
</comment>
<feature type="active site" evidence="10">
    <location>
        <position position="174"/>
    </location>
</feature>
<comment type="function">
    <text evidence="10">Site-specific tyrosine recombinase, which acts by catalyzing the cutting and rejoining of the recombining DNA molecules. The XerC-XerD complex is essential to convert dimers of the bacterial chromosome into monomers to permit their segregation at cell division. It also contributes to the segregational stability of plasmids.</text>
</comment>
<evidence type="ECO:0000256" key="11">
    <source>
        <dbReference type="NCBIfam" id="TIGR02224"/>
    </source>
</evidence>
<comment type="caution">
    <text evidence="14">The sequence shown here is derived from an EMBL/GenBank/DDBJ whole genome shotgun (WGS) entry which is preliminary data.</text>
</comment>
<dbReference type="SUPFAM" id="SSF56349">
    <property type="entry name" value="DNA breaking-rejoining enzymes"/>
    <property type="match status" value="1"/>
</dbReference>
<dbReference type="GO" id="GO:0003677">
    <property type="term" value="F:DNA binding"/>
    <property type="evidence" value="ECO:0007669"/>
    <property type="project" value="UniProtKB-UniRule"/>
</dbReference>
<sequence length="305" mass="35413">MAENVNFFLKLFVEYLQIEKNYSQYTIVNYVNSIEEFEMFLHTQNINGMKEAAYHDVRIFLTEAYEKGLSRKTISKKISALRSFYKFLMREKLVEENPFQLVHLPKQEKRIPKFLYQKELEELFAVSDKSQPSGMRDQALLELLYATGMRVSECCLLTVSDLDLFMDTVLVHGKGKKQRYIPFGSYAREALELYINSGRQCLLEKAKEPHDVLFVNQRGGPLTARGIRYILSGLVKKASGTLHIHPHMLRHTFATHLLNEGADLRSVQELLGHSNLSSTQIYTHVSKEMLRNTYMSHHPRAFKEN</sequence>
<dbReference type="GO" id="GO:0007059">
    <property type="term" value="P:chromosome segregation"/>
    <property type="evidence" value="ECO:0007669"/>
    <property type="project" value="UniProtKB-UniRule"/>
</dbReference>
<accession>A0A150FA22</accession>
<dbReference type="GO" id="GO:0051301">
    <property type="term" value="P:cell division"/>
    <property type="evidence" value="ECO:0007669"/>
    <property type="project" value="UniProtKB-UniRule"/>
</dbReference>
<dbReference type="Pfam" id="PF00589">
    <property type="entry name" value="Phage_integrase"/>
    <property type="match status" value="1"/>
</dbReference>
<keyword evidence="5 10" id="KW-0159">Chromosome partition</keyword>
<dbReference type="GO" id="GO:0009037">
    <property type="term" value="F:tyrosine-based site-specific recombinase activity"/>
    <property type="evidence" value="ECO:0007669"/>
    <property type="project" value="UniProtKB-UniRule"/>
</dbReference>
<reference evidence="15" key="1">
    <citation type="submission" date="2016-02" db="EMBL/GenBank/DDBJ databases">
        <authorList>
            <person name="Dunlap C."/>
        </authorList>
    </citation>
    <scope>NUCLEOTIDE SEQUENCE [LARGE SCALE GENOMIC DNA]</scope>
    <source>
        <strain evidence="15">NRRL B-41092</strain>
    </source>
</reference>
<dbReference type="EMBL" id="LSBA01000005">
    <property type="protein sequence ID" value="KXZ22159.1"/>
    <property type="molecule type" value="Genomic_DNA"/>
</dbReference>
<feature type="active site" description="O-(3'-phospho-DNA)-tyrosine intermediate" evidence="10">
    <location>
        <position position="282"/>
    </location>
</feature>
<feature type="active site" evidence="10">
    <location>
        <position position="250"/>
    </location>
</feature>
<feature type="domain" description="Tyr recombinase" evidence="12">
    <location>
        <begin position="110"/>
        <end position="295"/>
    </location>
</feature>
<dbReference type="OrthoDB" id="9801717at2"/>
<dbReference type="NCBIfam" id="NF001399">
    <property type="entry name" value="PRK00283.1"/>
    <property type="match status" value="1"/>
</dbReference>
<dbReference type="PROSITE" id="PS51900">
    <property type="entry name" value="CB"/>
    <property type="match status" value="1"/>
</dbReference>
<dbReference type="RefSeq" id="WP_061520510.1">
    <property type="nucleotide sequence ID" value="NZ_JARLZY010000019.1"/>
</dbReference>
<dbReference type="Gene3D" id="1.10.150.130">
    <property type="match status" value="1"/>
</dbReference>
<dbReference type="PROSITE" id="PS51898">
    <property type="entry name" value="TYR_RECOMBINASE"/>
    <property type="match status" value="1"/>
</dbReference>
<dbReference type="InterPro" id="IPR010998">
    <property type="entry name" value="Integrase_recombinase_N"/>
</dbReference>
<dbReference type="InterPro" id="IPR011010">
    <property type="entry name" value="DNA_brk_join_enz"/>
</dbReference>
<evidence type="ECO:0000256" key="9">
    <source>
        <dbReference type="ARBA" id="ARBA00023306"/>
    </source>
</evidence>
<dbReference type="Proteomes" id="UP000075430">
    <property type="component" value="Unassembled WGS sequence"/>
</dbReference>
<keyword evidence="3 10" id="KW-0963">Cytoplasm</keyword>
<evidence type="ECO:0000256" key="6">
    <source>
        <dbReference type="ARBA" id="ARBA00022908"/>
    </source>
</evidence>
<organism evidence="14 15">
    <name type="scientific">Bacillus nakamurai</name>
    <dbReference type="NCBI Taxonomy" id="1793963"/>
    <lineage>
        <taxon>Bacteria</taxon>
        <taxon>Bacillati</taxon>
        <taxon>Bacillota</taxon>
        <taxon>Bacilli</taxon>
        <taxon>Bacillales</taxon>
        <taxon>Bacillaceae</taxon>
        <taxon>Bacillus</taxon>
    </lineage>
</organism>
<dbReference type="InterPro" id="IPR050090">
    <property type="entry name" value="Tyrosine_recombinase_XerCD"/>
</dbReference>
<dbReference type="HAMAP" id="MF_01808">
    <property type="entry name" value="Recomb_XerC_XerD"/>
    <property type="match status" value="1"/>
</dbReference>
<dbReference type="PANTHER" id="PTHR30349">
    <property type="entry name" value="PHAGE INTEGRASE-RELATED"/>
    <property type="match status" value="1"/>
</dbReference>
<evidence type="ECO:0000256" key="5">
    <source>
        <dbReference type="ARBA" id="ARBA00022829"/>
    </source>
</evidence>
<gene>
    <name evidence="10" type="primary">xerC</name>
    <name evidence="14" type="ORF">AXI58_09190</name>
</gene>
<evidence type="ECO:0000256" key="10">
    <source>
        <dbReference type="HAMAP-Rule" id="MF_01808"/>
    </source>
</evidence>
<evidence type="ECO:0000256" key="2">
    <source>
        <dbReference type="ARBA" id="ARBA00006657"/>
    </source>
</evidence>
<keyword evidence="7 10" id="KW-0238">DNA-binding</keyword>
<evidence type="ECO:0000259" key="12">
    <source>
        <dbReference type="PROSITE" id="PS51898"/>
    </source>
</evidence>
<evidence type="ECO:0000256" key="8">
    <source>
        <dbReference type="ARBA" id="ARBA00023172"/>
    </source>
</evidence>